<proteinExistence type="predicted"/>
<accession>A0A6S7CYY5</accession>
<evidence type="ECO:0000313" key="2">
    <source>
        <dbReference type="Proteomes" id="UP000494203"/>
    </source>
</evidence>
<name>A0A6S7CYY5_9BURK</name>
<gene>
    <name evidence="1" type="ORF">LMG26788_02144</name>
</gene>
<evidence type="ECO:0000313" key="1">
    <source>
        <dbReference type="EMBL" id="CAB3858686.1"/>
    </source>
</evidence>
<dbReference type="AlphaFoldDB" id="A0A6S7CYY5"/>
<organism evidence="1 2">
    <name type="scientific">Achromobacter pulmonis</name>
    <dbReference type="NCBI Taxonomy" id="1389932"/>
    <lineage>
        <taxon>Bacteria</taxon>
        <taxon>Pseudomonadati</taxon>
        <taxon>Pseudomonadota</taxon>
        <taxon>Betaproteobacteria</taxon>
        <taxon>Burkholderiales</taxon>
        <taxon>Alcaligenaceae</taxon>
        <taxon>Achromobacter</taxon>
    </lineage>
</organism>
<sequence>MNALRRYDYAIQRLLPHFWLAGFRATDSGNPRAGDLVMLQSAPDSEWHLSFYINDQGDGYHMLESLKTGKLCRWGNVGFVVISREWVRDYPRLRWTDTQFRFNDLYSAEVRRADFWMYVPFIERLDGSMAFLGFRTRHNLNPIRTMADGFDYSEASRGDLRTHLWKWHRIHKACAGQKGGQGAGR</sequence>
<dbReference type="RefSeq" id="WP_175140746.1">
    <property type="nucleotide sequence ID" value="NZ_CADIKZ010000005.1"/>
</dbReference>
<keyword evidence="2" id="KW-1185">Reference proteome</keyword>
<reference evidence="1 2" key="1">
    <citation type="submission" date="2020-04" db="EMBL/GenBank/DDBJ databases">
        <authorList>
            <person name="De Canck E."/>
        </authorList>
    </citation>
    <scope>NUCLEOTIDE SEQUENCE [LARGE SCALE GENOMIC DNA]</scope>
    <source>
        <strain evidence="1 2">LMG 26788</strain>
    </source>
</reference>
<dbReference type="EMBL" id="CADIKZ010000005">
    <property type="protein sequence ID" value="CAB3858686.1"/>
    <property type="molecule type" value="Genomic_DNA"/>
</dbReference>
<protein>
    <submittedName>
        <fullName evidence="1">Uncharacterized protein</fullName>
    </submittedName>
</protein>
<dbReference type="Proteomes" id="UP000494203">
    <property type="component" value="Unassembled WGS sequence"/>
</dbReference>